<dbReference type="InterPro" id="IPR013762">
    <property type="entry name" value="Integrase-like_cat_sf"/>
</dbReference>
<dbReference type="PANTHER" id="PTHR30349:SF41">
    <property type="entry name" value="INTEGRASE_RECOMBINASE PROTEIN MJ0367-RELATED"/>
    <property type="match status" value="1"/>
</dbReference>
<organism evidence="6 7">
    <name type="scientific">Boseongicola aestuarii</name>
    <dbReference type="NCBI Taxonomy" id="1470561"/>
    <lineage>
        <taxon>Bacteria</taxon>
        <taxon>Pseudomonadati</taxon>
        <taxon>Pseudomonadota</taxon>
        <taxon>Alphaproteobacteria</taxon>
        <taxon>Rhodobacterales</taxon>
        <taxon>Paracoccaceae</taxon>
        <taxon>Boseongicola</taxon>
    </lineage>
</organism>
<evidence type="ECO:0000256" key="4">
    <source>
        <dbReference type="ARBA" id="ARBA00023172"/>
    </source>
</evidence>
<evidence type="ECO:0000256" key="2">
    <source>
        <dbReference type="ARBA" id="ARBA00022908"/>
    </source>
</evidence>
<dbReference type="EMBL" id="FXXQ01000006">
    <property type="protein sequence ID" value="SMX24040.1"/>
    <property type="molecule type" value="Genomic_DNA"/>
</dbReference>
<dbReference type="InterPro" id="IPR011010">
    <property type="entry name" value="DNA_brk_join_enz"/>
</dbReference>
<evidence type="ECO:0000313" key="7">
    <source>
        <dbReference type="Proteomes" id="UP000201838"/>
    </source>
</evidence>
<dbReference type="GO" id="GO:0006310">
    <property type="term" value="P:DNA recombination"/>
    <property type="evidence" value="ECO:0007669"/>
    <property type="project" value="UniProtKB-KW"/>
</dbReference>
<sequence>MPRYIKRHYRTWHAVLDIPKALRPKFNGRARFKQSLKTESQSEAELRALPLIAQWKREIELARSGVESVEATVADFRRGVDEYSEADARELADDILVTEGSYARNEPNKPNRYQDLEDAYAVVFKGRILLAEHFDSWKATLDEYTDKYRDMMLADVREFLQRFQYADEVKWDAVYAWVEDGLKAKQGNSATTCKRKLAGIRNYWQWLQDRKGVDRSIDPFRGVVRERKTKAAAKPKGRLAYTVQDYHKLLNAVPVDDELLSDLIRVGAHTGMRIEELCSLRCDDVDTDRFTIADAKTSAGNRVVPIHRDIAQLVTRLKDTSKDGFLISGLSQNKYGDRSNAIGKRFGRLKNKLGYGPRHVFHSWRNTIASQLQTAGVPESHAAPLIGHEIQTMTYGVYSNGVEFSAVKDALDKVSYR</sequence>
<comment type="similarity">
    <text evidence="1">Belongs to the 'phage' integrase family.</text>
</comment>
<dbReference type="PROSITE" id="PS51898">
    <property type="entry name" value="TYR_RECOMBINASE"/>
    <property type="match status" value="1"/>
</dbReference>
<accession>A0A238J251</accession>
<dbReference type="Proteomes" id="UP000201838">
    <property type="component" value="Unassembled WGS sequence"/>
</dbReference>
<evidence type="ECO:0000256" key="1">
    <source>
        <dbReference type="ARBA" id="ARBA00008857"/>
    </source>
</evidence>
<dbReference type="GO" id="GO:0003677">
    <property type="term" value="F:DNA binding"/>
    <property type="evidence" value="ECO:0007669"/>
    <property type="project" value="UniProtKB-KW"/>
</dbReference>
<keyword evidence="2" id="KW-0229">DNA integration</keyword>
<dbReference type="InterPro" id="IPR002104">
    <property type="entry name" value="Integrase_catalytic"/>
</dbReference>
<dbReference type="InterPro" id="IPR050090">
    <property type="entry name" value="Tyrosine_recombinase_XerCD"/>
</dbReference>
<dbReference type="GO" id="GO:0015074">
    <property type="term" value="P:DNA integration"/>
    <property type="evidence" value="ECO:0007669"/>
    <property type="project" value="UniProtKB-KW"/>
</dbReference>
<proteinExistence type="inferred from homology"/>
<reference evidence="6 7" key="1">
    <citation type="submission" date="2017-05" db="EMBL/GenBank/DDBJ databases">
        <authorList>
            <person name="Song R."/>
            <person name="Chenine A.L."/>
            <person name="Ruprecht R.M."/>
        </authorList>
    </citation>
    <scope>NUCLEOTIDE SEQUENCE [LARGE SCALE GENOMIC DNA]</scope>
    <source>
        <strain evidence="6 7">CECT 8489</strain>
    </source>
</reference>
<dbReference type="OrthoDB" id="7222937at2"/>
<evidence type="ECO:0000259" key="5">
    <source>
        <dbReference type="PROSITE" id="PS51898"/>
    </source>
</evidence>
<evidence type="ECO:0000313" key="6">
    <source>
        <dbReference type="EMBL" id="SMX24040.1"/>
    </source>
</evidence>
<feature type="domain" description="Tyr recombinase" evidence="5">
    <location>
        <begin position="236"/>
        <end position="412"/>
    </location>
</feature>
<protein>
    <submittedName>
        <fullName evidence="6">Site-specific tyrosine recombinase XerC</fullName>
    </submittedName>
</protein>
<evidence type="ECO:0000256" key="3">
    <source>
        <dbReference type="ARBA" id="ARBA00023125"/>
    </source>
</evidence>
<dbReference type="Pfam" id="PF20172">
    <property type="entry name" value="DUF6538"/>
    <property type="match status" value="1"/>
</dbReference>
<keyword evidence="7" id="KW-1185">Reference proteome</keyword>
<dbReference type="RefSeq" id="WP_093973992.1">
    <property type="nucleotide sequence ID" value="NZ_FXXQ01000006.1"/>
</dbReference>
<dbReference type="SUPFAM" id="SSF56349">
    <property type="entry name" value="DNA breaking-rejoining enzymes"/>
    <property type="match status" value="1"/>
</dbReference>
<gene>
    <name evidence="6" type="ORF">BOA8489_02155</name>
</gene>
<name>A0A238J251_9RHOB</name>
<dbReference type="Pfam" id="PF00589">
    <property type="entry name" value="Phage_integrase"/>
    <property type="match status" value="1"/>
</dbReference>
<keyword evidence="4" id="KW-0233">DNA recombination</keyword>
<dbReference type="Gene3D" id="1.10.443.10">
    <property type="entry name" value="Intergrase catalytic core"/>
    <property type="match status" value="1"/>
</dbReference>
<dbReference type="PANTHER" id="PTHR30349">
    <property type="entry name" value="PHAGE INTEGRASE-RELATED"/>
    <property type="match status" value="1"/>
</dbReference>
<dbReference type="InterPro" id="IPR046668">
    <property type="entry name" value="DUF6538"/>
</dbReference>
<dbReference type="AlphaFoldDB" id="A0A238J251"/>
<keyword evidence="3" id="KW-0238">DNA-binding</keyword>